<proteinExistence type="predicted"/>
<dbReference type="KEGG" id="xbv:XBW1_1867"/>
<keyword evidence="1" id="KW-0472">Membrane</keyword>
<keyword evidence="1" id="KW-1133">Transmembrane helix</keyword>
<evidence type="ECO:0000313" key="2">
    <source>
        <dbReference type="EMBL" id="CDM89224.1"/>
    </source>
</evidence>
<gene>
    <name evidence="2" type="ORF">XBW1_1867</name>
</gene>
<sequence>MKALPGRFAYGPNGVNLLFFNVVFCAQGGAFIFVRDKPRSLEGCL</sequence>
<evidence type="ECO:0000256" key="1">
    <source>
        <dbReference type="SAM" id="Phobius"/>
    </source>
</evidence>
<reference evidence="2 3" key="1">
    <citation type="submission" date="2014-02" db="EMBL/GenBank/DDBJ databases">
        <authorList>
            <person name="Genoscope - CEA"/>
        </authorList>
    </citation>
    <scope>NUCLEOTIDE SEQUENCE [LARGE SCALE GENOMIC DNA]</scope>
    <source>
        <strain evidence="2 3">CS03</strain>
    </source>
</reference>
<dbReference type="AlphaFoldDB" id="A0A0B6XAA4"/>
<evidence type="ECO:0000313" key="3">
    <source>
        <dbReference type="Proteomes" id="UP000032930"/>
    </source>
</evidence>
<organism evidence="2 3">
    <name type="scientific">Xenorhabdus bovienii</name>
    <name type="common">Xenorhabdus nematophila subsp. bovienii</name>
    <dbReference type="NCBI Taxonomy" id="40576"/>
    <lineage>
        <taxon>Bacteria</taxon>
        <taxon>Pseudomonadati</taxon>
        <taxon>Pseudomonadota</taxon>
        <taxon>Gammaproteobacteria</taxon>
        <taxon>Enterobacterales</taxon>
        <taxon>Morganellaceae</taxon>
        <taxon>Xenorhabdus</taxon>
    </lineage>
</organism>
<protein>
    <submittedName>
        <fullName evidence="2">Uncharacterized protein</fullName>
    </submittedName>
</protein>
<dbReference type="Proteomes" id="UP000032930">
    <property type="component" value="Chromosome"/>
</dbReference>
<name>A0A0B6XAA4_XENBV</name>
<dbReference type="EMBL" id="FO818637">
    <property type="protein sequence ID" value="CDM89224.1"/>
    <property type="molecule type" value="Genomic_DNA"/>
</dbReference>
<keyword evidence="1" id="KW-0812">Transmembrane</keyword>
<accession>A0A0B6XAA4</accession>
<feature type="transmembrane region" description="Helical" evidence="1">
    <location>
        <begin position="15"/>
        <end position="34"/>
    </location>
</feature>